<dbReference type="STRING" id="147828.A0A4S2LVU4"/>
<dbReference type="Gene3D" id="3.30.310.10">
    <property type="entry name" value="TATA-Binding Protein"/>
    <property type="match status" value="2"/>
</dbReference>
<evidence type="ECO:0000256" key="8">
    <source>
        <dbReference type="SAM" id="SignalP"/>
    </source>
</evidence>
<dbReference type="PRINTS" id="PR00686">
    <property type="entry name" value="TIFACTORIID"/>
</dbReference>
<evidence type="ECO:0000313" key="9">
    <source>
        <dbReference type="EMBL" id="TGZ65247.1"/>
    </source>
</evidence>
<evidence type="ECO:0000256" key="4">
    <source>
        <dbReference type="ARBA" id="ARBA00023015"/>
    </source>
</evidence>
<dbReference type="InterPro" id="IPR033710">
    <property type="entry name" value="TBP_eukaryotic"/>
</dbReference>
<gene>
    <name evidence="9" type="ORF">CRM22_005951</name>
</gene>
<dbReference type="OrthoDB" id="2127950at2759"/>
<evidence type="ECO:0000313" key="10">
    <source>
        <dbReference type="Proteomes" id="UP000308267"/>
    </source>
</evidence>
<keyword evidence="4" id="KW-0805">Transcription regulation</keyword>
<dbReference type="InterPro" id="IPR000814">
    <property type="entry name" value="TBP"/>
</dbReference>
<dbReference type="PANTHER" id="PTHR10126">
    <property type="entry name" value="TATA-BOX BINDING PROTEIN"/>
    <property type="match status" value="1"/>
</dbReference>
<dbReference type="FunFam" id="3.30.310.10:FF:000005">
    <property type="entry name" value="TATA box-binding protein-like 1"/>
    <property type="match status" value="1"/>
</dbReference>
<keyword evidence="8" id="KW-0732">Signal</keyword>
<evidence type="ECO:0000256" key="7">
    <source>
        <dbReference type="ARBA" id="ARBA00023242"/>
    </source>
</evidence>
<dbReference type="GO" id="GO:0003677">
    <property type="term" value="F:DNA binding"/>
    <property type="evidence" value="ECO:0007669"/>
    <property type="project" value="UniProtKB-KW"/>
</dbReference>
<evidence type="ECO:0000256" key="1">
    <source>
        <dbReference type="ARBA" id="ARBA00004123"/>
    </source>
</evidence>
<feature type="signal peptide" evidence="8">
    <location>
        <begin position="1"/>
        <end position="24"/>
    </location>
</feature>
<comment type="similarity">
    <text evidence="2">Belongs to the TBP family.</text>
</comment>
<dbReference type="Pfam" id="PF00352">
    <property type="entry name" value="TBP"/>
    <property type="match status" value="2"/>
</dbReference>
<dbReference type="EMBL" id="SJOL01006493">
    <property type="protein sequence ID" value="TGZ65247.1"/>
    <property type="molecule type" value="Genomic_DNA"/>
</dbReference>
<dbReference type="HAMAP" id="MF_00408">
    <property type="entry name" value="TATA_bind_prot_arch"/>
    <property type="match status" value="1"/>
</dbReference>
<reference evidence="9 10" key="1">
    <citation type="journal article" date="2019" name="BMC Genomics">
        <title>New insights from Opisthorchis felineus genome: update on genomics of the epidemiologically important liver flukes.</title>
        <authorList>
            <person name="Ershov N.I."/>
            <person name="Mordvinov V.A."/>
            <person name="Prokhortchouk E.B."/>
            <person name="Pakharukova M.Y."/>
            <person name="Gunbin K.V."/>
            <person name="Ustyantsev K."/>
            <person name="Genaev M.A."/>
            <person name="Blinov A.G."/>
            <person name="Mazur A."/>
            <person name="Boulygina E."/>
            <person name="Tsygankova S."/>
            <person name="Khrameeva E."/>
            <person name="Chekanov N."/>
            <person name="Fan G."/>
            <person name="Xiao A."/>
            <person name="Zhang H."/>
            <person name="Xu X."/>
            <person name="Yang H."/>
            <person name="Solovyev V."/>
            <person name="Lee S.M."/>
            <person name="Liu X."/>
            <person name="Afonnikov D.A."/>
            <person name="Skryabin K.G."/>
        </authorList>
    </citation>
    <scope>NUCLEOTIDE SEQUENCE [LARGE SCALE GENOMIC DNA]</scope>
    <source>
        <strain evidence="9">AK-0245</strain>
        <tissue evidence="9">Whole organism</tissue>
    </source>
</reference>
<accession>A0A4S2LVU4</accession>
<dbReference type="PROSITE" id="PS00351">
    <property type="entry name" value="TFIID"/>
    <property type="match status" value="1"/>
</dbReference>
<keyword evidence="5" id="KW-0238">DNA-binding</keyword>
<dbReference type="InterPro" id="IPR012295">
    <property type="entry name" value="TBP_dom_sf"/>
</dbReference>
<comment type="caution">
    <text evidence="9">The sequence shown here is derived from an EMBL/GenBank/DDBJ whole genome shotgun (WGS) entry which is preliminary data.</text>
</comment>
<name>A0A4S2LVU4_OPIFE</name>
<evidence type="ECO:0008006" key="11">
    <source>
        <dbReference type="Google" id="ProtNLM"/>
    </source>
</evidence>
<dbReference type="GO" id="GO:0006352">
    <property type="term" value="P:DNA-templated transcription initiation"/>
    <property type="evidence" value="ECO:0007669"/>
    <property type="project" value="InterPro"/>
</dbReference>
<dbReference type="CDD" id="cd04516">
    <property type="entry name" value="TBP_eukaryotes"/>
    <property type="match status" value="1"/>
</dbReference>
<keyword evidence="10" id="KW-1185">Reference proteome</keyword>
<dbReference type="Proteomes" id="UP000308267">
    <property type="component" value="Unassembled WGS sequence"/>
</dbReference>
<sequence length="242" mass="27601">MPPLFSWLSLIFVSELTFYSFAHCCSVKMSADNNAPVEAAETDNQTLRPVLAGDEPTKLMYGLRKPMIHNVIATVNLGCHIELRKVVLHIRSAEYNPKRFPGAVMRLREPRVTCLIFGTGKMVCTGARSEAECHLGARKCARILQKIGFPTRFFDFTVQNMVGLFDLRFPIRLEGLLLANEQMTQYEPELFPGLIYRIIKPRLVMLIFVNGKIVMTGAKSREQMYEALNNVYPILHNYRKTN</sequence>
<protein>
    <recommendedName>
        <fullName evidence="11">TATA-box-binding protein</fullName>
    </recommendedName>
</protein>
<dbReference type="GO" id="GO:0005634">
    <property type="term" value="C:nucleus"/>
    <property type="evidence" value="ECO:0007669"/>
    <property type="project" value="UniProtKB-SubCell"/>
</dbReference>
<evidence type="ECO:0000256" key="2">
    <source>
        <dbReference type="ARBA" id="ARBA00005560"/>
    </source>
</evidence>
<feature type="chain" id="PRO_5020268690" description="TATA-box-binding protein" evidence="8">
    <location>
        <begin position="25"/>
        <end position="242"/>
    </location>
</feature>
<dbReference type="GO" id="GO:0032991">
    <property type="term" value="C:protein-containing complex"/>
    <property type="evidence" value="ECO:0007669"/>
    <property type="project" value="UniProtKB-ARBA"/>
</dbReference>
<evidence type="ECO:0000256" key="5">
    <source>
        <dbReference type="ARBA" id="ARBA00023125"/>
    </source>
</evidence>
<evidence type="ECO:0000256" key="6">
    <source>
        <dbReference type="ARBA" id="ARBA00023163"/>
    </source>
</evidence>
<proteinExistence type="inferred from homology"/>
<keyword evidence="6" id="KW-0804">Transcription</keyword>
<comment type="subcellular location">
    <subcellularLocation>
        <location evidence="1">Nucleus</location>
    </subcellularLocation>
</comment>
<organism evidence="9 10">
    <name type="scientific">Opisthorchis felineus</name>
    <dbReference type="NCBI Taxonomy" id="147828"/>
    <lineage>
        <taxon>Eukaryota</taxon>
        <taxon>Metazoa</taxon>
        <taxon>Spiralia</taxon>
        <taxon>Lophotrochozoa</taxon>
        <taxon>Platyhelminthes</taxon>
        <taxon>Trematoda</taxon>
        <taxon>Digenea</taxon>
        <taxon>Opisthorchiida</taxon>
        <taxon>Opisthorchiata</taxon>
        <taxon>Opisthorchiidae</taxon>
        <taxon>Opisthorchis</taxon>
    </lineage>
</organism>
<keyword evidence="7" id="KW-0539">Nucleus</keyword>
<dbReference type="SUPFAM" id="SSF55945">
    <property type="entry name" value="TATA-box binding protein-like"/>
    <property type="match status" value="2"/>
</dbReference>
<dbReference type="InterPro" id="IPR030491">
    <property type="entry name" value="TBP_CS"/>
</dbReference>
<dbReference type="FunFam" id="3.30.310.10:FF:000002">
    <property type="entry name" value="TATA-box-binding protein 2"/>
    <property type="match status" value="1"/>
</dbReference>
<keyword evidence="3" id="KW-0677">Repeat</keyword>
<evidence type="ECO:0000256" key="3">
    <source>
        <dbReference type="ARBA" id="ARBA00022737"/>
    </source>
</evidence>
<dbReference type="AlphaFoldDB" id="A0A4S2LVU4"/>